<dbReference type="InterPro" id="IPR006311">
    <property type="entry name" value="TAT_signal"/>
</dbReference>
<dbReference type="InterPro" id="IPR042100">
    <property type="entry name" value="Bug_dom1"/>
</dbReference>
<dbReference type="Proteomes" id="UP001169027">
    <property type="component" value="Unassembled WGS sequence"/>
</dbReference>
<dbReference type="Gene3D" id="3.40.190.10">
    <property type="entry name" value="Periplasmic binding protein-like II"/>
    <property type="match status" value="1"/>
</dbReference>
<comment type="caution">
    <text evidence="3">The sequence shown here is derived from an EMBL/GenBank/DDBJ whole genome shotgun (WGS) entry which is preliminary data.</text>
</comment>
<dbReference type="RefSeq" id="WP_286519858.1">
    <property type="nucleotide sequence ID" value="NZ_JAUJZH010000011.1"/>
</dbReference>
<name>A0ABT8S531_9BURK</name>
<dbReference type="PANTHER" id="PTHR42928:SF5">
    <property type="entry name" value="BLR1237 PROTEIN"/>
    <property type="match status" value="1"/>
</dbReference>
<evidence type="ECO:0000313" key="3">
    <source>
        <dbReference type="EMBL" id="MDO1534029.1"/>
    </source>
</evidence>
<dbReference type="EMBL" id="JAUKVY010000011">
    <property type="protein sequence ID" value="MDO1534029.1"/>
    <property type="molecule type" value="Genomic_DNA"/>
</dbReference>
<comment type="similarity">
    <text evidence="1">Belongs to the UPF0065 (bug) family.</text>
</comment>
<dbReference type="PROSITE" id="PS51318">
    <property type="entry name" value="TAT"/>
    <property type="match status" value="1"/>
</dbReference>
<dbReference type="PIRSF" id="PIRSF017082">
    <property type="entry name" value="YflP"/>
    <property type="match status" value="1"/>
</dbReference>
<dbReference type="InterPro" id="IPR005064">
    <property type="entry name" value="BUG"/>
</dbReference>
<feature type="chain" id="PRO_5045094594" evidence="2">
    <location>
        <begin position="20"/>
        <end position="326"/>
    </location>
</feature>
<dbReference type="Gene3D" id="3.40.190.150">
    <property type="entry name" value="Bordetella uptake gene, domain 1"/>
    <property type="match status" value="1"/>
</dbReference>
<proteinExistence type="inferred from homology"/>
<dbReference type="CDD" id="cd07012">
    <property type="entry name" value="PBP2_Bug_TTT"/>
    <property type="match status" value="1"/>
</dbReference>
<evidence type="ECO:0000313" key="4">
    <source>
        <dbReference type="Proteomes" id="UP001169027"/>
    </source>
</evidence>
<dbReference type="Pfam" id="PF03401">
    <property type="entry name" value="TctC"/>
    <property type="match status" value="1"/>
</dbReference>
<keyword evidence="2" id="KW-0732">Signal</keyword>
<keyword evidence="4" id="KW-1185">Reference proteome</keyword>
<protein>
    <submittedName>
        <fullName evidence="3">Tripartite tricarboxylate transporter substrate binding protein</fullName>
    </submittedName>
</protein>
<evidence type="ECO:0000256" key="2">
    <source>
        <dbReference type="SAM" id="SignalP"/>
    </source>
</evidence>
<reference evidence="3" key="1">
    <citation type="submission" date="2023-06" db="EMBL/GenBank/DDBJ databases">
        <authorList>
            <person name="Jiang Y."/>
            <person name="Liu Q."/>
        </authorList>
    </citation>
    <scope>NUCLEOTIDE SEQUENCE</scope>
    <source>
        <strain evidence="3">CGMCC 1.12090</strain>
    </source>
</reference>
<dbReference type="PANTHER" id="PTHR42928">
    <property type="entry name" value="TRICARBOXYLATE-BINDING PROTEIN"/>
    <property type="match status" value="1"/>
</dbReference>
<evidence type="ECO:0000256" key="1">
    <source>
        <dbReference type="ARBA" id="ARBA00006987"/>
    </source>
</evidence>
<organism evidence="3 4">
    <name type="scientific">Variovorax ginsengisoli</name>
    <dbReference type="NCBI Taxonomy" id="363844"/>
    <lineage>
        <taxon>Bacteria</taxon>
        <taxon>Pseudomonadati</taxon>
        <taxon>Pseudomonadota</taxon>
        <taxon>Betaproteobacteria</taxon>
        <taxon>Burkholderiales</taxon>
        <taxon>Comamonadaceae</taxon>
        <taxon>Variovorax</taxon>
    </lineage>
</organism>
<sequence>MHPSKRALLIAAACGIATAALPFAASAQGAAWPTKPIRLIVGFPGGSTPDIAARAIAEPLSKALGQPVVVDNKPGASGNIAADQVAKASDDHTLGIVINGNLTSSKMLYPKLPYDPGKDFTYLSLIATAPLVLVGQASLPTGAAFFDAARKGGDKWSYGSVGVGSVGHLGMELLKSKVPGLKAEHVPYQGNPQVMTDLIGNQIQMALIPPGVALPQIKAGKVKAVGLTSGRSTLAPDVPALADAGVRDFNLEVWTALVGPANLSKTAQDRITKELAIIMKSPDVRQKLFEQGWQAVGTSPDGMRARVKEEAAIMTKIISTNGIKLQ</sequence>
<accession>A0ABT8S531</accession>
<gene>
    <name evidence="3" type="ORF">Q2T77_17210</name>
</gene>
<feature type="signal peptide" evidence="2">
    <location>
        <begin position="1"/>
        <end position="19"/>
    </location>
</feature>
<dbReference type="SUPFAM" id="SSF53850">
    <property type="entry name" value="Periplasmic binding protein-like II"/>
    <property type="match status" value="1"/>
</dbReference>